<comment type="caution">
    <text evidence="1">The sequence shown here is derived from an EMBL/GenBank/DDBJ whole genome shotgun (WGS) entry which is preliminary data.</text>
</comment>
<accession>A0A4R3L6V1</accession>
<dbReference type="Proteomes" id="UP000294937">
    <property type="component" value="Unassembled WGS sequence"/>
</dbReference>
<name>A0A4R3L6V1_9BACL</name>
<gene>
    <name evidence="1" type="ORF">EDD58_10830</name>
</gene>
<organism evidence="1 2">
    <name type="scientific">Hazenella coriacea</name>
    <dbReference type="NCBI Taxonomy" id="1179467"/>
    <lineage>
        <taxon>Bacteria</taxon>
        <taxon>Bacillati</taxon>
        <taxon>Bacillota</taxon>
        <taxon>Bacilli</taxon>
        <taxon>Bacillales</taxon>
        <taxon>Thermoactinomycetaceae</taxon>
        <taxon>Hazenella</taxon>
    </lineage>
</organism>
<protein>
    <submittedName>
        <fullName evidence="1">Uncharacterized protein</fullName>
    </submittedName>
</protein>
<sequence length="37" mass="4352">MFVLRIKALDVENGAHIPLNSWYEKFVDMEPLPIDHL</sequence>
<proteinExistence type="predicted"/>
<dbReference type="EMBL" id="SMAG01000008">
    <property type="protein sequence ID" value="TCS93216.1"/>
    <property type="molecule type" value="Genomic_DNA"/>
</dbReference>
<keyword evidence="2" id="KW-1185">Reference proteome</keyword>
<evidence type="ECO:0000313" key="1">
    <source>
        <dbReference type="EMBL" id="TCS93216.1"/>
    </source>
</evidence>
<reference evidence="1 2" key="1">
    <citation type="submission" date="2019-03" db="EMBL/GenBank/DDBJ databases">
        <title>Genomic Encyclopedia of Type Strains, Phase IV (KMG-IV): sequencing the most valuable type-strain genomes for metagenomic binning, comparative biology and taxonomic classification.</title>
        <authorList>
            <person name="Goeker M."/>
        </authorList>
    </citation>
    <scope>NUCLEOTIDE SEQUENCE [LARGE SCALE GENOMIC DNA]</scope>
    <source>
        <strain evidence="1 2">DSM 45707</strain>
    </source>
</reference>
<dbReference type="AlphaFoldDB" id="A0A4R3L6V1"/>
<evidence type="ECO:0000313" key="2">
    <source>
        <dbReference type="Proteomes" id="UP000294937"/>
    </source>
</evidence>